<dbReference type="STRING" id="595434.RISK_001578"/>
<keyword evidence="2" id="KW-1185">Reference proteome</keyword>
<gene>
    <name evidence="1" type="ORF">RISK_001578</name>
</gene>
<accession>A0A0J1BIJ5</accession>
<protein>
    <submittedName>
        <fullName evidence="1">Uncharacterized protein</fullName>
    </submittedName>
</protein>
<organism evidence="1 2">
    <name type="scientific">Rhodopirellula islandica</name>
    <dbReference type="NCBI Taxonomy" id="595434"/>
    <lineage>
        <taxon>Bacteria</taxon>
        <taxon>Pseudomonadati</taxon>
        <taxon>Planctomycetota</taxon>
        <taxon>Planctomycetia</taxon>
        <taxon>Pirellulales</taxon>
        <taxon>Pirellulaceae</taxon>
        <taxon>Rhodopirellula</taxon>
    </lineage>
</organism>
<sequence length="42" mass="4705">MKNRDASGIVLTQRRQGAETHGIARGRTRFGGFDRSGIERVF</sequence>
<evidence type="ECO:0000313" key="1">
    <source>
        <dbReference type="EMBL" id="KLU06367.1"/>
    </source>
</evidence>
<dbReference type="EMBL" id="LECT01000015">
    <property type="protein sequence ID" value="KLU06367.1"/>
    <property type="molecule type" value="Genomic_DNA"/>
</dbReference>
<reference evidence="1" key="1">
    <citation type="submission" date="2015-05" db="EMBL/GenBank/DDBJ databases">
        <title>Permanent draft genome of Rhodopirellula islandicus K833.</title>
        <authorList>
            <person name="Kizina J."/>
            <person name="Richter M."/>
            <person name="Glockner F.O."/>
            <person name="Harder J."/>
        </authorList>
    </citation>
    <scope>NUCLEOTIDE SEQUENCE [LARGE SCALE GENOMIC DNA]</scope>
    <source>
        <strain evidence="1">K833</strain>
    </source>
</reference>
<comment type="caution">
    <text evidence="1">The sequence shown here is derived from an EMBL/GenBank/DDBJ whole genome shotgun (WGS) entry which is preliminary data.</text>
</comment>
<dbReference type="Proteomes" id="UP000036367">
    <property type="component" value="Unassembled WGS sequence"/>
</dbReference>
<dbReference type="PATRIC" id="fig|595434.4.peg.1513"/>
<proteinExistence type="predicted"/>
<evidence type="ECO:0000313" key="2">
    <source>
        <dbReference type="Proteomes" id="UP000036367"/>
    </source>
</evidence>
<dbReference type="AlphaFoldDB" id="A0A0J1BIJ5"/>
<name>A0A0J1BIJ5_RHOIS</name>